<accession>A0ABR6WBY4</accession>
<comment type="caution">
    <text evidence="1">The sequence shown here is derived from an EMBL/GenBank/DDBJ whole genome shotgun (WGS) entry which is preliminary data.</text>
</comment>
<proteinExistence type="predicted"/>
<gene>
    <name evidence="1" type="ORF">FH603_3956</name>
</gene>
<evidence type="ECO:0000313" key="1">
    <source>
        <dbReference type="EMBL" id="MBC3793437.1"/>
    </source>
</evidence>
<reference evidence="1 2" key="1">
    <citation type="submission" date="2019-06" db="EMBL/GenBank/DDBJ databases">
        <title>Spirosoma utsteinense sp. nov. isolated from Antarctic ice-free soils.</title>
        <authorList>
            <person name="Tahon G."/>
        </authorList>
    </citation>
    <scope>NUCLEOTIDE SEQUENCE [LARGE SCALE GENOMIC DNA]</scope>
    <source>
        <strain evidence="1 2">LMG 31447</strain>
    </source>
</reference>
<sequence length="72" mass="8080">MIFSVLSVATQEKASSSIGEPCSLLNTFECTHMYLCYLSSFILTYDAYRIARKIGMIGINVFSVYLIIRDGL</sequence>
<protein>
    <submittedName>
        <fullName evidence="1">Uncharacterized protein</fullName>
    </submittedName>
</protein>
<evidence type="ECO:0000313" key="2">
    <source>
        <dbReference type="Proteomes" id="UP000700732"/>
    </source>
</evidence>
<dbReference type="EMBL" id="VFIA01000026">
    <property type="protein sequence ID" value="MBC3793437.1"/>
    <property type="molecule type" value="Genomic_DNA"/>
</dbReference>
<organism evidence="1 2">
    <name type="scientific">Spirosoma utsteinense</name>
    <dbReference type="NCBI Taxonomy" id="2585773"/>
    <lineage>
        <taxon>Bacteria</taxon>
        <taxon>Pseudomonadati</taxon>
        <taxon>Bacteroidota</taxon>
        <taxon>Cytophagia</taxon>
        <taxon>Cytophagales</taxon>
        <taxon>Cytophagaceae</taxon>
        <taxon>Spirosoma</taxon>
    </lineage>
</organism>
<dbReference type="Proteomes" id="UP000700732">
    <property type="component" value="Unassembled WGS sequence"/>
</dbReference>
<keyword evidence="2" id="KW-1185">Reference proteome</keyword>
<name>A0ABR6WBY4_9BACT</name>